<dbReference type="PANTHER" id="PTHR23355:SF9">
    <property type="entry name" value="DIS3-LIKE EXONUCLEASE 2"/>
    <property type="match status" value="1"/>
</dbReference>
<reference evidence="10" key="1">
    <citation type="journal article" date="2020" name="mSystems">
        <title>Genome- and Community-Level Interaction Insights into Carbon Utilization and Element Cycling Functions of Hydrothermarchaeota in Hydrothermal Sediment.</title>
        <authorList>
            <person name="Zhou Z."/>
            <person name="Liu Y."/>
            <person name="Xu W."/>
            <person name="Pan J."/>
            <person name="Luo Z.H."/>
            <person name="Li M."/>
        </authorList>
    </citation>
    <scope>NUCLEOTIDE SEQUENCE [LARGE SCALE GENOMIC DNA]</scope>
    <source>
        <strain evidence="10">HyVt-94</strain>
    </source>
</reference>
<comment type="caution">
    <text evidence="10">The sequence shown here is derived from an EMBL/GenBank/DDBJ whole genome shotgun (WGS) entry which is preliminary data.</text>
</comment>
<evidence type="ECO:0000256" key="7">
    <source>
        <dbReference type="ARBA" id="ARBA00022839"/>
    </source>
</evidence>
<dbReference type="NCBIfam" id="TIGR00358">
    <property type="entry name" value="3_prime_RNase"/>
    <property type="match status" value="1"/>
</dbReference>
<protein>
    <recommendedName>
        <fullName evidence="3">exoribonuclease II</fullName>
        <ecNumber evidence="3">3.1.13.1</ecNumber>
    </recommendedName>
</protein>
<dbReference type="Pfam" id="PF17876">
    <property type="entry name" value="CSD2"/>
    <property type="match status" value="1"/>
</dbReference>
<dbReference type="GO" id="GO:0005829">
    <property type="term" value="C:cytosol"/>
    <property type="evidence" value="ECO:0007669"/>
    <property type="project" value="TreeGrafter"/>
</dbReference>
<evidence type="ECO:0000256" key="8">
    <source>
        <dbReference type="ARBA" id="ARBA00022884"/>
    </source>
</evidence>
<evidence type="ECO:0000256" key="2">
    <source>
        <dbReference type="ARBA" id="ARBA00004496"/>
    </source>
</evidence>
<evidence type="ECO:0000256" key="4">
    <source>
        <dbReference type="ARBA" id="ARBA00022490"/>
    </source>
</evidence>
<evidence type="ECO:0000256" key="5">
    <source>
        <dbReference type="ARBA" id="ARBA00022722"/>
    </source>
</evidence>
<dbReference type="Pfam" id="PF08206">
    <property type="entry name" value="OB_RNB"/>
    <property type="match status" value="1"/>
</dbReference>
<dbReference type="InterPro" id="IPR013223">
    <property type="entry name" value="RNase_B_OB_dom"/>
</dbReference>
<dbReference type="EC" id="3.1.13.1" evidence="3"/>
<dbReference type="InterPro" id="IPR004476">
    <property type="entry name" value="RNase_II/RNase_R"/>
</dbReference>
<comment type="subcellular location">
    <subcellularLocation>
        <location evidence="2">Cytoplasm</location>
    </subcellularLocation>
</comment>
<dbReference type="SMART" id="SM00955">
    <property type="entry name" value="RNB"/>
    <property type="match status" value="1"/>
</dbReference>
<proteinExistence type="inferred from homology"/>
<sequence length="635" mass="73222">MEKIKQRVKKVLKRSKGGMTLNQILKRAGFRKRERKKVLEVINKMEEEGELLKVGKERYVLVDENIETGVFEKYPPGFGFLIREGQEDVFIPPHAAHGAMDGDTVLVRIVRETPGKKPEGRVIRILKRAKNRYVGTIKRGRRGYYIEPDELTLPPRLAIIKKKSVKIKSGLKVTFEVIGGRAKIVDILGREDDPSIDLKAVLSKYELKEEFPKRVNKEVQQVEVLNDAHDLTDKFIITIDPRDAKDFDDAISIEKKGQLYHLGVHIADVSSFVKEGGATDKEAFKRGTSVYLINYVVPMLPHRLSSDLCSLMPGQERFTMSVFMDIDSEGNVIRRRFMRSRIRSRVRLSYEDAQRIIEDKPLEENTVSVFIGNSYEKIRPFLLQALELAKILRKKRQSRGSLDFDLPEPVIELQPTGEVLSVAPSVRLWSHRIIEEFMIKANETVAEFLEENEIPTIYRVHETPDKDKLKQFLRVVEGILDIKFDEDVEITREFLQNIITKAEEMGHGTIVSYLLLRSMKRAKYSTNNVGHYGLASNSYLHFTSPIRRYPDLVVHRIIKNVLDGKPRTSQEFVLKLEKIAIHSTKREEIAEKAEFDIIDFKKYGYMKEKVGDVFEGFVTKVTPHGFFVEIEEYLT</sequence>
<dbReference type="InterPro" id="IPR040476">
    <property type="entry name" value="CSD2"/>
</dbReference>
<dbReference type="Pfam" id="PF00773">
    <property type="entry name" value="RNB"/>
    <property type="match status" value="1"/>
</dbReference>
<gene>
    <name evidence="10" type="primary">rnr</name>
    <name evidence="10" type="ORF">ENL41_03455</name>
</gene>
<keyword evidence="7" id="KW-0269">Exonuclease</keyword>
<comment type="catalytic activity">
    <reaction evidence="1">
        <text>Exonucleolytic cleavage in the 3'- to 5'-direction to yield nucleoside 5'-phosphates.</text>
        <dbReference type="EC" id="3.1.13.1"/>
    </reaction>
</comment>
<dbReference type="Gene3D" id="2.40.50.140">
    <property type="entry name" value="Nucleic acid-binding proteins"/>
    <property type="match status" value="1"/>
</dbReference>
<dbReference type="SMART" id="SM00357">
    <property type="entry name" value="CSP"/>
    <property type="match status" value="1"/>
</dbReference>
<dbReference type="InterPro" id="IPR011129">
    <property type="entry name" value="CSD"/>
</dbReference>
<dbReference type="HAMAP" id="MF_01895">
    <property type="entry name" value="RNase_R"/>
    <property type="match status" value="1"/>
</dbReference>
<organism evidence="10">
    <name type="scientific">candidate division WOR-3 bacterium</name>
    <dbReference type="NCBI Taxonomy" id="2052148"/>
    <lineage>
        <taxon>Bacteria</taxon>
        <taxon>Bacteria division WOR-3</taxon>
    </lineage>
</organism>
<dbReference type="GO" id="GO:0006402">
    <property type="term" value="P:mRNA catabolic process"/>
    <property type="evidence" value="ECO:0007669"/>
    <property type="project" value="TreeGrafter"/>
</dbReference>
<evidence type="ECO:0000256" key="3">
    <source>
        <dbReference type="ARBA" id="ARBA00012163"/>
    </source>
</evidence>
<keyword evidence="4" id="KW-0963">Cytoplasm</keyword>
<dbReference type="AlphaFoldDB" id="A0A7C5I500"/>
<dbReference type="SUPFAM" id="SSF50249">
    <property type="entry name" value="Nucleic acid-binding proteins"/>
    <property type="match status" value="3"/>
</dbReference>
<dbReference type="PROSITE" id="PS01175">
    <property type="entry name" value="RIBONUCLEASE_II"/>
    <property type="match status" value="1"/>
</dbReference>
<evidence type="ECO:0000259" key="9">
    <source>
        <dbReference type="PROSITE" id="PS50126"/>
    </source>
</evidence>
<feature type="domain" description="S1 motif" evidence="9">
    <location>
        <begin position="611"/>
        <end position="635"/>
    </location>
</feature>
<accession>A0A7C5I500</accession>
<keyword evidence="8" id="KW-0694">RNA-binding</keyword>
<dbReference type="InterPro" id="IPR012340">
    <property type="entry name" value="NA-bd_OB-fold"/>
</dbReference>
<dbReference type="NCBIfam" id="TIGR02063">
    <property type="entry name" value="RNase_R"/>
    <property type="match status" value="1"/>
</dbReference>
<dbReference type="PROSITE" id="PS50126">
    <property type="entry name" value="S1"/>
    <property type="match status" value="1"/>
</dbReference>
<dbReference type="InterPro" id="IPR050180">
    <property type="entry name" value="RNR_Ribonuclease"/>
</dbReference>
<dbReference type="InterPro" id="IPR001900">
    <property type="entry name" value="RNase_II/R"/>
</dbReference>
<dbReference type="Proteomes" id="UP000886014">
    <property type="component" value="Unassembled WGS sequence"/>
</dbReference>
<dbReference type="PANTHER" id="PTHR23355">
    <property type="entry name" value="RIBONUCLEASE"/>
    <property type="match status" value="1"/>
</dbReference>
<keyword evidence="5" id="KW-0540">Nuclease</keyword>
<dbReference type="InterPro" id="IPR011805">
    <property type="entry name" value="RNase_R"/>
</dbReference>
<dbReference type="InterPro" id="IPR022966">
    <property type="entry name" value="RNase_II/R_CS"/>
</dbReference>
<evidence type="ECO:0000313" key="10">
    <source>
        <dbReference type="EMBL" id="HHF58462.1"/>
    </source>
</evidence>
<evidence type="ECO:0000256" key="6">
    <source>
        <dbReference type="ARBA" id="ARBA00022801"/>
    </source>
</evidence>
<dbReference type="GO" id="GO:0003723">
    <property type="term" value="F:RNA binding"/>
    <property type="evidence" value="ECO:0007669"/>
    <property type="project" value="UniProtKB-KW"/>
</dbReference>
<dbReference type="EMBL" id="DRTV01000245">
    <property type="protein sequence ID" value="HHF58462.1"/>
    <property type="molecule type" value="Genomic_DNA"/>
</dbReference>
<dbReference type="GO" id="GO:0008859">
    <property type="term" value="F:exoribonuclease II activity"/>
    <property type="evidence" value="ECO:0007669"/>
    <property type="project" value="UniProtKB-EC"/>
</dbReference>
<keyword evidence="6" id="KW-0378">Hydrolase</keyword>
<name>A0A7C5I500_UNCW3</name>
<evidence type="ECO:0000256" key="1">
    <source>
        <dbReference type="ARBA" id="ARBA00001849"/>
    </source>
</evidence>
<feature type="non-terminal residue" evidence="10">
    <location>
        <position position="635"/>
    </location>
</feature>
<dbReference type="InterPro" id="IPR003029">
    <property type="entry name" value="S1_domain"/>
</dbReference>